<dbReference type="EMBL" id="MN740610">
    <property type="protein sequence ID" value="QHU35655.1"/>
    <property type="molecule type" value="Genomic_DNA"/>
</dbReference>
<evidence type="ECO:0000256" key="2">
    <source>
        <dbReference type="ARBA" id="ARBA00022771"/>
    </source>
</evidence>
<feature type="domain" description="RING-type" evidence="4">
    <location>
        <begin position="126"/>
        <end position="167"/>
    </location>
</feature>
<dbReference type="PANTHER" id="PTHR45969">
    <property type="entry name" value="RING ZINC FINGER PROTEIN-RELATED"/>
    <property type="match status" value="1"/>
</dbReference>
<dbReference type="PROSITE" id="PS50089">
    <property type="entry name" value="ZF_RING_2"/>
    <property type="match status" value="1"/>
</dbReference>
<dbReference type="Pfam" id="PF13639">
    <property type="entry name" value="zf-RING_2"/>
    <property type="match status" value="1"/>
</dbReference>
<dbReference type="SUPFAM" id="SSF57850">
    <property type="entry name" value="RING/U-box"/>
    <property type="match status" value="1"/>
</dbReference>
<keyword evidence="2" id="KW-0863">Zinc-finger</keyword>
<name>A0A6C0M047_9ZZZZ</name>
<keyword evidence="3" id="KW-0862">Zinc</keyword>
<evidence type="ECO:0000313" key="5">
    <source>
        <dbReference type="EMBL" id="QHU35655.1"/>
    </source>
</evidence>
<evidence type="ECO:0000259" key="4">
    <source>
        <dbReference type="PROSITE" id="PS50089"/>
    </source>
</evidence>
<keyword evidence="1" id="KW-0479">Metal-binding</keyword>
<dbReference type="InterPro" id="IPR001841">
    <property type="entry name" value="Znf_RING"/>
</dbReference>
<dbReference type="InterPro" id="IPR013083">
    <property type="entry name" value="Znf_RING/FYVE/PHD"/>
</dbReference>
<dbReference type="Gene3D" id="3.30.40.10">
    <property type="entry name" value="Zinc/RING finger domain, C3HC4 (zinc finger)"/>
    <property type="match status" value="1"/>
</dbReference>
<evidence type="ECO:0000256" key="3">
    <source>
        <dbReference type="ARBA" id="ARBA00022833"/>
    </source>
</evidence>
<protein>
    <recommendedName>
        <fullName evidence="4">RING-type domain-containing protein</fullName>
    </recommendedName>
</protein>
<accession>A0A6C0M047</accession>
<dbReference type="GO" id="GO:0008270">
    <property type="term" value="F:zinc ion binding"/>
    <property type="evidence" value="ECO:0007669"/>
    <property type="project" value="UniProtKB-KW"/>
</dbReference>
<dbReference type="AlphaFoldDB" id="A0A6C0M047"/>
<dbReference type="SMART" id="SM00184">
    <property type="entry name" value="RING"/>
    <property type="match status" value="1"/>
</dbReference>
<proteinExistence type="predicted"/>
<reference evidence="5" key="1">
    <citation type="journal article" date="2020" name="Nature">
        <title>Giant virus diversity and host interactions through global metagenomics.</title>
        <authorList>
            <person name="Schulz F."/>
            <person name="Roux S."/>
            <person name="Paez-Espino D."/>
            <person name="Jungbluth S."/>
            <person name="Walsh D.A."/>
            <person name="Denef V.J."/>
            <person name="McMahon K.D."/>
            <person name="Konstantinidis K.T."/>
            <person name="Eloe-Fadrosh E.A."/>
            <person name="Kyrpides N.C."/>
            <person name="Woyke T."/>
        </authorList>
    </citation>
    <scope>NUCLEOTIDE SEQUENCE</scope>
    <source>
        <strain evidence="5">GVMAG-S-1029409-49</strain>
    </source>
</reference>
<sequence length="173" mass="19592">MTYDGYSRRIQKHMADELQRIFSAEDPNTIQYMEVGHILSDMKTMNDRILHAESPRVLNDESPRVHASMIPTINDFGINIGAMLGHALFGTGGDDPVIVSLPQSTRDAMETGIYGVGVDADEEDMCTICRIPFEHNNVVTTTKCDHMFHKRCIDRWFSTSVRCPNCRADQRDL</sequence>
<evidence type="ECO:0000256" key="1">
    <source>
        <dbReference type="ARBA" id="ARBA00022723"/>
    </source>
</evidence>
<dbReference type="CDD" id="cd16448">
    <property type="entry name" value="RING-H2"/>
    <property type="match status" value="1"/>
</dbReference>
<organism evidence="5">
    <name type="scientific">viral metagenome</name>
    <dbReference type="NCBI Taxonomy" id="1070528"/>
    <lineage>
        <taxon>unclassified sequences</taxon>
        <taxon>metagenomes</taxon>
        <taxon>organismal metagenomes</taxon>
    </lineage>
</organism>